<evidence type="ECO:0000313" key="1">
    <source>
        <dbReference type="EMBL" id="MEL0612514.1"/>
    </source>
</evidence>
<dbReference type="Proteomes" id="UP001379949">
    <property type="component" value="Unassembled WGS sequence"/>
</dbReference>
<organism evidence="1 2">
    <name type="scientific">Marinomonas arenicola</name>
    <dbReference type="NCBI Taxonomy" id="569601"/>
    <lineage>
        <taxon>Bacteria</taxon>
        <taxon>Pseudomonadati</taxon>
        <taxon>Pseudomonadota</taxon>
        <taxon>Gammaproteobacteria</taxon>
        <taxon>Oceanospirillales</taxon>
        <taxon>Oceanospirillaceae</taxon>
        <taxon>Marinomonas</taxon>
    </lineage>
</organism>
<gene>
    <name evidence="1" type="ORF">V6242_05100</name>
</gene>
<name>A0ABU9G1Z9_9GAMM</name>
<comment type="caution">
    <text evidence="1">The sequence shown here is derived from an EMBL/GenBank/DDBJ whole genome shotgun (WGS) entry which is preliminary data.</text>
</comment>
<dbReference type="PROSITE" id="PS51257">
    <property type="entry name" value="PROKAR_LIPOPROTEIN"/>
    <property type="match status" value="1"/>
</dbReference>
<proteinExistence type="predicted"/>
<sequence>MRFRNIIWCAGLALVGCAGHVDQSPEQKTIRAFYMKKLTVNLSESVEAIPGSKQFASESKLSKDFAYSIHKHLVEEGLYASKPGPNVGELDITIDYLRRYKMGGRALSRPLVSHQVVVSQGNKTLAKLVQNNYTPLYGYFKAVYVNIERAIHQWDEKDEHVDADNISESLVEDLEKKFDL</sequence>
<protein>
    <recommendedName>
        <fullName evidence="3">Lipoprotein</fullName>
    </recommendedName>
</protein>
<accession>A0ABU9G1Z9</accession>
<evidence type="ECO:0000313" key="2">
    <source>
        <dbReference type="Proteomes" id="UP001379949"/>
    </source>
</evidence>
<evidence type="ECO:0008006" key="3">
    <source>
        <dbReference type="Google" id="ProtNLM"/>
    </source>
</evidence>
<reference evidence="1 2" key="1">
    <citation type="submission" date="2024-02" db="EMBL/GenBank/DDBJ databases">
        <title>Bacteria isolated from the canopy kelp, Nereocystis luetkeana.</title>
        <authorList>
            <person name="Pfister C.A."/>
            <person name="Younker I.T."/>
            <person name="Light S.H."/>
        </authorList>
    </citation>
    <scope>NUCLEOTIDE SEQUENCE [LARGE SCALE GENOMIC DNA]</scope>
    <source>
        <strain evidence="1 2">TI.4.07</strain>
    </source>
</reference>
<keyword evidence="2" id="KW-1185">Reference proteome</keyword>
<dbReference type="EMBL" id="JBAKAR010000002">
    <property type="protein sequence ID" value="MEL0612514.1"/>
    <property type="molecule type" value="Genomic_DNA"/>
</dbReference>
<dbReference type="RefSeq" id="WP_341563279.1">
    <property type="nucleotide sequence ID" value="NZ_JBAKAQ010000002.1"/>
</dbReference>